<dbReference type="RefSeq" id="WP_238233966.1">
    <property type="nucleotide sequence ID" value="NZ_BPQQ01000010.1"/>
</dbReference>
<name>A0ABQ4S7M2_9HYPH</name>
<comment type="caution">
    <text evidence="1">The sequence shown here is derived from an EMBL/GenBank/DDBJ whole genome shotgun (WGS) entry which is preliminary data.</text>
</comment>
<reference evidence="1" key="2">
    <citation type="submission" date="2021-08" db="EMBL/GenBank/DDBJ databases">
        <authorList>
            <person name="Tani A."/>
            <person name="Ola A."/>
            <person name="Ogura Y."/>
            <person name="Katsura K."/>
            <person name="Hayashi T."/>
        </authorList>
    </citation>
    <scope>NUCLEOTIDE SEQUENCE</scope>
    <source>
        <strain evidence="1">DSM 17168</strain>
    </source>
</reference>
<protein>
    <recommendedName>
        <fullName evidence="3">YqaJ viral recombinase domain-containing protein</fullName>
    </recommendedName>
</protein>
<gene>
    <name evidence="1" type="ORF">GMJLKIPL_1001</name>
</gene>
<keyword evidence="2" id="KW-1185">Reference proteome</keyword>
<organism evidence="1 2">
    <name type="scientific">Methylobacterium isbiliense</name>
    <dbReference type="NCBI Taxonomy" id="315478"/>
    <lineage>
        <taxon>Bacteria</taxon>
        <taxon>Pseudomonadati</taxon>
        <taxon>Pseudomonadota</taxon>
        <taxon>Alphaproteobacteria</taxon>
        <taxon>Hyphomicrobiales</taxon>
        <taxon>Methylobacteriaceae</taxon>
        <taxon>Methylobacterium</taxon>
    </lineage>
</organism>
<evidence type="ECO:0000313" key="1">
    <source>
        <dbReference type="EMBL" id="GJD99086.1"/>
    </source>
</evidence>
<reference evidence="1" key="1">
    <citation type="journal article" date="2021" name="Front. Microbiol.">
        <title>Comprehensive Comparative Genomics and Phenotyping of Methylobacterium Species.</title>
        <authorList>
            <person name="Alessa O."/>
            <person name="Ogura Y."/>
            <person name="Fujitani Y."/>
            <person name="Takami H."/>
            <person name="Hayashi T."/>
            <person name="Sahin N."/>
            <person name="Tani A."/>
        </authorList>
    </citation>
    <scope>NUCLEOTIDE SEQUENCE</scope>
    <source>
        <strain evidence="1">DSM 17168</strain>
    </source>
</reference>
<dbReference type="Proteomes" id="UP001055153">
    <property type="component" value="Unassembled WGS sequence"/>
</dbReference>
<accession>A0ABQ4S7M2</accession>
<proteinExistence type="predicted"/>
<sequence>MTLLPGDGTPVLNRVMRVMLARELERPVPPEAYFAARDRLFAARRIGRLRGQGGRIFLMPAEGAQPPAPARRAEAALMPVLRAYLEGGFRKGLDLPPDGLCLVEDTSTRGPLKGQWARPDFVLVSAMRFRLLPGAQVDVHGFELKTESGGSVQAVHEALAQTRFTHFGHLVWHLPEGARAEARLSEVRDQCTDHGIGLIRMRDPGDPEACEILLDPVRKTTPPAVIDGFLESRLGPESRARLERMVAETRA</sequence>
<dbReference type="EMBL" id="BPQQ01000010">
    <property type="protein sequence ID" value="GJD99086.1"/>
    <property type="molecule type" value="Genomic_DNA"/>
</dbReference>
<evidence type="ECO:0000313" key="2">
    <source>
        <dbReference type="Proteomes" id="UP001055153"/>
    </source>
</evidence>
<evidence type="ECO:0008006" key="3">
    <source>
        <dbReference type="Google" id="ProtNLM"/>
    </source>
</evidence>